<dbReference type="InterPro" id="IPR035482">
    <property type="entry name" value="SIS_PGI_2"/>
</dbReference>
<comment type="function">
    <text evidence="8">In the cytoplasm, catalyzes the conversion of glucose-6-phosphate to fructose-6-phosphate, the second step in glycolysis, and the reverse reaction during gluconeogenesis.</text>
</comment>
<evidence type="ECO:0000256" key="4">
    <source>
        <dbReference type="ARBA" id="ARBA00018388"/>
    </source>
</evidence>
<dbReference type="HAMAP" id="MF_00473">
    <property type="entry name" value="G6P_isomerase"/>
    <property type="match status" value="1"/>
</dbReference>
<evidence type="ECO:0000313" key="12">
    <source>
        <dbReference type="Proteomes" id="UP001281614"/>
    </source>
</evidence>
<evidence type="ECO:0000256" key="9">
    <source>
        <dbReference type="ARBA" id="ARBA00029321"/>
    </source>
</evidence>
<keyword evidence="7 10" id="KW-0413">Isomerase</keyword>
<dbReference type="GO" id="GO:0006096">
    <property type="term" value="P:glycolytic process"/>
    <property type="evidence" value="ECO:0007669"/>
    <property type="project" value="UniProtKB-KW"/>
</dbReference>
<dbReference type="PROSITE" id="PS00174">
    <property type="entry name" value="P_GLUCOSE_ISOMERASE_2"/>
    <property type="match status" value="1"/>
</dbReference>
<dbReference type="EMBL" id="VYYT01000010">
    <property type="protein sequence ID" value="KAK2778607.1"/>
    <property type="molecule type" value="Genomic_DNA"/>
</dbReference>
<dbReference type="Proteomes" id="UP001281614">
    <property type="component" value="Unassembled WGS sequence"/>
</dbReference>
<dbReference type="Gene3D" id="3.40.50.10490">
    <property type="entry name" value="Glucose-6-phosphate isomerase like protein, domain 1"/>
    <property type="match status" value="2"/>
</dbReference>
<evidence type="ECO:0000256" key="6">
    <source>
        <dbReference type="ARBA" id="ARBA00023152"/>
    </source>
</evidence>
<comment type="pathway">
    <text evidence="1 10">Carbohydrate degradation; glycolysis; D-glyceraldehyde 3-phosphate and glycerone phosphate from D-glucose: step 2/4.</text>
</comment>
<keyword evidence="5 10" id="KW-0312">Gluconeogenesis</keyword>
<comment type="catalytic activity">
    <reaction evidence="9 10">
        <text>alpha-D-glucose 6-phosphate = beta-D-fructose 6-phosphate</text>
        <dbReference type="Rhea" id="RHEA:11816"/>
        <dbReference type="ChEBI" id="CHEBI:57634"/>
        <dbReference type="ChEBI" id="CHEBI:58225"/>
        <dbReference type="EC" id="5.3.1.9"/>
    </reaction>
</comment>
<proteinExistence type="inferred from homology"/>
<accession>A0AAD9YU34</accession>
<dbReference type="CDD" id="cd05016">
    <property type="entry name" value="SIS_PGI_2"/>
    <property type="match status" value="1"/>
</dbReference>
<comment type="caution">
    <text evidence="11">The sequence shown here is derived from an EMBL/GenBank/DDBJ whole genome shotgun (WGS) entry which is preliminary data.</text>
</comment>
<evidence type="ECO:0000256" key="1">
    <source>
        <dbReference type="ARBA" id="ARBA00004926"/>
    </source>
</evidence>
<dbReference type="PANTHER" id="PTHR11469">
    <property type="entry name" value="GLUCOSE-6-PHOSPHATE ISOMERASE"/>
    <property type="match status" value="1"/>
</dbReference>
<evidence type="ECO:0000256" key="10">
    <source>
        <dbReference type="RuleBase" id="RU000612"/>
    </source>
</evidence>
<name>A0AAD9YU34_COLKA</name>
<dbReference type="PRINTS" id="PR00662">
    <property type="entry name" value="G6PISOMERASE"/>
</dbReference>
<dbReference type="InterPro" id="IPR035476">
    <property type="entry name" value="SIS_PGI_1"/>
</dbReference>
<dbReference type="PROSITE" id="PS00765">
    <property type="entry name" value="P_GLUCOSE_ISOMERASE_1"/>
    <property type="match status" value="1"/>
</dbReference>
<dbReference type="NCBIfam" id="NF001211">
    <property type="entry name" value="PRK00179.1"/>
    <property type="match status" value="1"/>
</dbReference>
<keyword evidence="12" id="KW-1185">Reference proteome</keyword>
<dbReference type="GO" id="GO:0051156">
    <property type="term" value="P:glucose 6-phosphate metabolic process"/>
    <property type="evidence" value="ECO:0007669"/>
    <property type="project" value="TreeGrafter"/>
</dbReference>
<dbReference type="CDD" id="cd05015">
    <property type="entry name" value="SIS_PGI_1"/>
    <property type="match status" value="1"/>
</dbReference>
<evidence type="ECO:0000313" key="11">
    <source>
        <dbReference type="EMBL" id="KAK2778607.1"/>
    </source>
</evidence>
<comment type="similarity">
    <text evidence="2 10">Belongs to the GPI family.</text>
</comment>
<dbReference type="Pfam" id="PF00342">
    <property type="entry name" value="PGI"/>
    <property type="match status" value="1"/>
</dbReference>
<dbReference type="InterPro" id="IPR018189">
    <property type="entry name" value="Phosphoglucose_isomerase_CS"/>
</dbReference>
<evidence type="ECO:0000256" key="8">
    <source>
        <dbReference type="ARBA" id="ARBA00024178"/>
    </source>
</evidence>
<sequence length="564" mass="61811">MPQASSLPAWAELQAHRDNVGKNFVLKEAFANDTDRFAKFSRTFKNDASGTDILFDFSKNFLTDETLSLLVKLAEQAGLEKKRDAMFAGEKINFTEKRAVYHAALRNVGGWDMKVDGADVMNNDGGVNSVLNHMKDFSEQVRSGEWKGFTGKKLTTIVNVGIGGSDLPPSRPLTPPSSGPVMVTEALKHYGARDMTLHFVSNIDGTHMAEALANSDPETTLFLIASKTFTTAETTTNANTAKSWFLEKTDGKGEIAKHFVALSTNEEEVTKFGIDAKNMFGFESWVGGRYSVWSAIGLSVAIYVGYDNFHKFLAGAHAMDKHFRETPLKENIPVLGGLLSVWYSDFFQAQTHLVAPFDQYLHRFPAYLQQLSMESNGKTITSDGTPAKYTTGPILFGEPCTNAQHSFFQLVHQGTKLIPADFILAAKSHNPIGDNVHQKMLASNYFAQAEALMVGKTAEQVRAEGAPEELVPHKIFLGNRPTTSILVGGHIGPAELGALIVYYEHLTFTEAAVWDINAFDQWGVELGKVLAKKILKELDEPGNGDGHDVSTGGLIGAFKKYSNL</sequence>
<dbReference type="GO" id="GO:0048029">
    <property type="term" value="F:monosaccharide binding"/>
    <property type="evidence" value="ECO:0007669"/>
    <property type="project" value="TreeGrafter"/>
</dbReference>
<dbReference type="SUPFAM" id="SSF53697">
    <property type="entry name" value="SIS domain"/>
    <property type="match status" value="1"/>
</dbReference>
<dbReference type="GO" id="GO:0005829">
    <property type="term" value="C:cytosol"/>
    <property type="evidence" value="ECO:0007669"/>
    <property type="project" value="TreeGrafter"/>
</dbReference>
<evidence type="ECO:0000256" key="7">
    <source>
        <dbReference type="ARBA" id="ARBA00023235"/>
    </source>
</evidence>
<dbReference type="GO" id="GO:0097367">
    <property type="term" value="F:carbohydrate derivative binding"/>
    <property type="evidence" value="ECO:0007669"/>
    <property type="project" value="InterPro"/>
</dbReference>
<dbReference type="GO" id="GO:0006094">
    <property type="term" value="P:gluconeogenesis"/>
    <property type="evidence" value="ECO:0007669"/>
    <property type="project" value="UniProtKB-KW"/>
</dbReference>
<dbReference type="PANTHER" id="PTHR11469:SF1">
    <property type="entry name" value="GLUCOSE-6-PHOSPHATE ISOMERASE"/>
    <property type="match status" value="1"/>
</dbReference>
<keyword evidence="6 10" id="KW-0324">Glycolysis</keyword>
<dbReference type="PROSITE" id="PS51463">
    <property type="entry name" value="P_GLUCOSE_ISOMERASE_3"/>
    <property type="match status" value="1"/>
</dbReference>
<dbReference type="Gene3D" id="1.10.1390.10">
    <property type="match status" value="1"/>
</dbReference>
<dbReference type="InterPro" id="IPR001672">
    <property type="entry name" value="G6P_Isomerase"/>
</dbReference>
<dbReference type="InterPro" id="IPR046348">
    <property type="entry name" value="SIS_dom_sf"/>
</dbReference>
<evidence type="ECO:0000256" key="2">
    <source>
        <dbReference type="ARBA" id="ARBA00006604"/>
    </source>
</evidence>
<gene>
    <name evidence="11" type="ORF">CKAH01_11681</name>
</gene>
<dbReference type="FunFam" id="3.40.50.10490:FF:000004">
    <property type="entry name" value="Glucose-6-phosphate isomerase"/>
    <property type="match status" value="1"/>
</dbReference>
<dbReference type="FunFam" id="1.10.1390.10:FF:000001">
    <property type="entry name" value="Glucose-6-phosphate isomerase"/>
    <property type="match status" value="1"/>
</dbReference>
<dbReference type="AlphaFoldDB" id="A0AAD9YU34"/>
<dbReference type="GO" id="GO:0004347">
    <property type="term" value="F:glucose-6-phosphate isomerase activity"/>
    <property type="evidence" value="ECO:0007669"/>
    <property type="project" value="UniProtKB-EC"/>
</dbReference>
<organism evidence="11 12">
    <name type="scientific">Colletotrichum kahawae</name>
    <name type="common">Coffee berry disease fungus</name>
    <dbReference type="NCBI Taxonomy" id="34407"/>
    <lineage>
        <taxon>Eukaryota</taxon>
        <taxon>Fungi</taxon>
        <taxon>Dikarya</taxon>
        <taxon>Ascomycota</taxon>
        <taxon>Pezizomycotina</taxon>
        <taxon>Sordariomycetes</taxon>
        <taxon>Hypocreomycetidae</taxon>
        <taxon>Glomerellales</taxon>
        <taxon>Glomerellaceae</taxon>
        <taxon>Colletotrichum</taxon>
        <taxon>Colletotrichum gloeosporioides species complex</taxon>
    </lineage>
</organism>
<evidence type="ECO:0000256" key="5">
    <source>
        <dbReference type="ARBA" id="ARBA00022432"/>
    </source>
</evidence>
<evidence type="ECO:0000256" key="3">
    <source>
        <dbReference type="ARBA" id="ARBA00011952"/>
    </source>
</evidence>
<reference evidence="11" key="1">
    <citation type="submission" date="2023-02" db="EMBL/GenBank/DDBJ databases">
        <title>Colletotrichum kahawae CIFC_Que2 genome sequencing and assembly.</title>
        <authorList>
            <person name="Baroncelli R."/>
        </authorList>
    </citation>
    <scope>NUCLEOTIDE SEQUENCE</scope>
    <source>
        <strain evidence="11">CIFC_Que2</strain>
    </source>
</reference>
<protein>
    <recommendedName>
        <fullName evidence="4 10">Glucose-6-phosphate isomerase</fullName>
        <ecNumber evidence="3 10">5.3.1.9</ecNumber>
    </recommendedName>
</protein>
<dbReference type="EC" id="5.3.1.9" evidence="3 10"/>
<dbReference type="InterPro" id="IPR023096">
    <property type="entry name" value="G6P_Isomerase_C"/>
</dbReference>